<dbReference type="Pfam" id="PF14739">
    <property type="entry name" value="DUF4472"/>
    <property type="match status" value="1"/>
</dbReference>
<proteinExistence type="inferred from homology"/>
<feature type="coiled-coil region" evidence="4">
    <location>
        <begin position="786"/>
        <end position="813"/>
    </location>
</feature>
<keyword evidence="7" id="KW-1185">Reference proteome</keyword>
<keyword evidence="2 3" id="KW-0067">ATP-binding</keyword>
<evidence type="ECO:0000256" key="2">
    <source>
        <dbReference type="ARBA" id="ARBA00022840"/>
    </source>
</evidence>
<feature type="binding site" evidence="3">
    <location>
        <begin position="75"/>
        <end position="82"/>
    </location>
    <ligand>
        <name>ATP</name>
        <dbReference type="ChEBI" id="CHEBI:30616"/>
    </ligand>
</feature>
<dbReference type="InterPro" id="IPR036961">
    <property type="entry name" value="Kinesin_motor_dom_sf"/>
</dbReference>
<reference evidence="6" key="2">
    <citation type="journal article" date="2021" name="Genome Biol. Evol.">
        <title>Developing a high-quality reference genome for a parasitic bivalve with doubly uniparental inheritance (Bivalvia: Unionida).</title>
        <authorList>
            <person name="Smith C.H."/>
        </authorList>
    </citation>
    <scope>NUCLEOTIDE SEQUENCE</scope>
    <source>
        <strain evidence="6">CHS0354</strain>
        <tissue evidence="6">Mantle</tissue>
    </source>
</reference>
<evidence type="ECO:0000256" key="3">
    <source>
        <dbReference type="PROSITE-ProRule" id="PRU00283"/>
    </source>
</evidence>
<evidence type="ECO:0000256" key="4">
    <source>
        <dbReference type="SAM" id="Coils"/>
    </source>
</evidence>
<dbReference type="PANTHER" id="PTHR22106">
    <property type="entry name" value="COILED-COIL DOMAIN-CONTAINING PROTEIN 78"/>
    <property type="match status" value="1"/>
</dbReference>
<feature type="coiled-coil region" evidence="4">
    <location>
        <begin position="607"/>
        <end position="676"/>
    </location>
</feature>
<dbReference type="InterPro" id="IPR029329">
    <property type="entry name" value="DUF4472"/>
</dbReference>
<dbReference type="Proteomes" id="UP001195483">
    <property type="component" value="Unassembled WGS sequence"/>
</dbReference>
<dbReference type="PROSITE" id="PS50067">
    <property type="entry name" value="KINESIN_MOTOR_2"/>
    <property type="match status" value="1"/>
</dbReference>
<keyword evidence="4" id="KW-0175">Coiled coil</keyword>
<feature type="coiled-coil region" evidence="4">
    <location>
        <begin position="430"/>
        <end position="503"/>
    </location>
</feature>
<organism evidence="6 7">
    <name type="scientific">Potamilus streckersoni</name>
    <dbReference type="NCBI Taxonomy" id="2493646"/>
    <lineage>
        <taxon>Eukaryota</taxon>
        <taxon>Metazoa</taxon>
        <taxon>Spiralia</taxon>
        <taxon>Lophotrochozoa</taxon>
        <taxon>Mollusca</taxon>
        <taxon>Bivalvia</taxon>
        <taxon>Autobranchia</taxon>
        <taxon>Heteroconchia</taxon>
        <taxon>Palaeoheterodonta</taxon>
        <taxon>Unionida</taxon>
        <taxon>Unionoidea</taxon>
        <taxon>Unionidae</taxon>
        <taxon>Ambleminae</taxon>
        <taxon>Lampsilini</taxon>
        <taxon>Potamilus</taxon>
    </lineage>
</organism>
<dbReference type="SMART" id="SM00129">
    <property type="entry name" value="KISc"/>
    <property type="match status" value="1"/>
</dbReference>
<comment type="similarity">
    <text evidence="3">Belongs to the TRAFAC class myosin-kinesin ATPase superfamily. Kinesin family.</text>
</comment>
<dbReference type="EMBL" id="JAEAOA010001195">
    <property type="protein sequence ID" value="KAK3592169.1"/>
    <property type="molecule type" value="Genomic_DNA"/>
</dbReference>
<evidence type="ECO:0000256" key="1">
    <source>
        <dbReference type="ARBA" id="ARBA00022741"/>
    </source>
</evidence>
<dbReference type="GO" id="GO:0005737">
    <property type="term" value="C:cytoplasm"/>
    <property type="evidence" value="ECO:0007669"/>
    <property type="project" value="TreeGrafter"/>
</dbReference>
<keyword evidence="1 3" id="KW-0547">Nucleotide-binding</keyword>
<comment type="caution">
    <text evidence="6">The sequence shown here is derived from an EMBL/GenBank/DDBJ whole genome shotgun (WGS) entry which is preliminary data.</text>
</comment>
<evidence type="ECO:0000259" key="5">
    <source>
        <dbReference type="PROSITE" id="PS50067"/>
    </source>
</evidence>
<dbReference type="InterPro" id="IPR001752">
    <property type="entry name" value="Kinesin_motor_dom"/>
</dbReference>
<dbReference type="GO" id="GO:0005524">
    <property type="term" value="F:ATP binding"/>
    <property type="evidence" value="ECO:0007669"/>
    <property type="project" value="UniProtKB-UniRule"/>
</dbReference>
<gene>
    <name evidence="6" type="ORF">CHS0354_019460</name>
</gene>
<dbReference type="PANTHER" id="PTHR22106:SF5">
    <property type="entry name" value="COILED-COIL DOMAIN-CONTAINING PROTEIN 78"/>
    <property type="match status" value="1"/>
</dbReference>
<evidence type="ECO:0000313" key="6">
    <source>
        <dbReference type="EMBL" id="KAK3592169.1"/>
    </source>
</evidence>
<dbReference type="SUPFAM" id="SSF52540">
    <property type="entry name" value="P-loop containing nucleoside triphosphate hydrolases"/>
    <property type="match status" value="1"/>
</dbReference>
<dbReference type="Pfam" id="PF00225">
    <property type="entry name" value="Kinesin"/>
    <property type="match status" value="1"/>
</dbReference>
<dbReference type="InterPro" id="IPR027417">
    <property type="entry name" value="P-loop_NTPase"/>
</dbReference>
<reference evidence="6" key="1">
    <citation type="journal article" date="2021" name="Genome Biol. Evol.">
        <title>A High-Quality Reference Genome for a Parasitic Bivalve with Doubly Uniparental Inheritance (Bivalvia: Unionida).</title>
        <authorList>
            <person name="Smith C.H."/>
        </authorList>
    </citation>
    <scope>NUCLEOTIDE SEQUENCE</scope>
    <source>
        <strain evidence="6">CHS0354</strain>
    </source>
</reference>
<dbReference type="GO" id="GO:0008017">
    <property type="term" value="F:microtubule binding"/>
    <property type="evidence" value="ECO:0007669"/>
    <property type="project" value="InterPro"/>
</dbReference>
<accession>A0AAE0VW42</accession>
<evidence type="ECO:0000313" key="7">
    <source>
        <dbReference type="Proteomes" id="UP001195483"/>
    </source>
</evidence>
<protein>
    <recommendedName>
        <fullName evidence="5">Kinesin motor domain-containing protein</fullName>
    </recommendedName>
</protein>
<dbReference type="AlphaFoldDB" id="A0AAE0VW42"/>
<dbReference type="InterPro" id="IPR039873">
    <property type="entry name" value="CCDC78"/>
</dbReference>
<dbReference type="PRINTS" id="PR00380">
    <property type="entry name" value="KINESINHEAVY"/>
</dbReference>
<sequence>MNIDLIGKIRPSLRAEAENIVVEGQRVAAHPRGPYLNFQQLYRKDGTNLDVYRNHVENLLDLYIAGFNVCLLVMGESGSGKTYTITGEGTTKNGLVPMIFDALFSKLAGERYMQDTKVRRQNPQVELEMYEVYNELIKDLLQVPSGATGAFLELGETAEKGVHVKNGTHMLLKDAAQATTEFRQGLNRRTESTTDYGPAQHNAATLIHIDLNMTFGENPQPTKACFTIVELPGLEKLSDDPNHLRQKEGPALSKALIALNQVVTSLSSNPFPDRVISYGDSKLTQLLREELGGNCKTRGILCLKPQIDPAVLTSVLQFSTRVTQVKNFPVVNDSFAQHLITQYRAQIIDLRQQSGIGPAPMARVTNVGDIKETIRQLETENLRLLDDNERLRNRIESMQSKFGNIANTKTDLSQQLLLTEEEKLKISQSLVEMQIENNKIREEAEATKFELTNKILILENELMEAQAEKDKNSKTARNAKDRLTEMEKDRKDLADEYVVLKTNYLAMVREHEKETKRNEDLSVELLNLVNAKAALMKQINAMVDGEPSASMGDPDAEVSRVKALVMQNSSRKIRTEDITGTDKDRESVEKALFANRKRFEGEMDRIRKEHGDDRNRLETKVETMQKELTDARNLARERQHKIAELNAALIMVRGDKEQLEMQFNRLQHKVKDIGEDFRSRLVKYVEDISEYVDKGSGVPDAKREKRLRQYVDQMLKDMTMSHKEREEQLSHAAQQYRDAKRDIAHKYEELLVAYRNLRLTCEMRGIDPVDMGPDEHHFKLSDQEINSAHLKEISRLKNELTSLRSELDSIKLKFGIGDDDLKNLKPGEKSLETWAAVRKQLREFTLNTQQQLEDERTRLMSENEVLKEQLRESQNYIDIHLARYKQEVVKLRRLLGYDEDGGVVAVTDRNTKSKNRRH</sequence>
<dbReference type="GO" id="GO:0003777">
    <property type="term" value="F:microtubule motor activity"/>
    <property type="evidence" value="ECO:0007669"/>
    <property type="project" value="InterPro"/>
</dbReference>
<name>A0AAE0VW42_9BIVA</name>
<reference evidence="6" key="3">
    <citation type="submission" date="2023-05" db="EMBL/GenBank/DDBJ databases">
        <authorList>
            <person name="Smith C.H."/>
        </authorList>
    </citation>
    <scope>NUCLEOTIDE SEQUENCE</scope>
    <source>
        <strain evidence="6">CHS0354</strain>
        <tissue evidence="6">Mantle</tissue>
    </source>
</reference>
<keyword evidence="3" id="KW-0505">Motor protein</keyword>
<dbReference type="Gene3D" id="3.40.850.10">
    <property type="entry name" value="Kinesin motor domain"/>
    <property type="match status" value="1"/>
</dbReference>
<feature type="domain" description="Kinesin motor" evidence="5">
    <location>
        <begin position="8"/>
        <end position="325"/>
    </location>
</feature>
<feature type="coiled-coil region" evidence="4">
    <location>
        <begin position="374"/>
        <end position="401"/>
    </location>
</feature>
<dbReference type="GO" id="GO:0007018">
    <property type="term" value="P:microtubule-based movement"/>
    <property type="evidence" value="ECO:0007669"/>
    <property type="project" value="InterPro"/>
</dbReference>